<dbReference type="EMBL" id="KN294003">
    <property type="protein sequence ID" value="KGQ01367.1"/>
    <property type="molecule type" value="Genomic_DNA"/>
</dbReference>
<protein>
    <submittedName>
        <fullName evidence="1">Uncharacterized protein</fullName>
    </submittedName>
</protein>
<dbReference type="Proteomes" id="UP000002059">
    <property type="component" value="Partially assembled WGS sequence"/>
</dbReference>
<dbReference type="HOGENOM" id="CLU_2413865_0_0_1"/>
<dbReference type="RefSeq" id="XP_015702896.1">
    <property type="nucleotide sequence ID" value="XM_015847506.1"/>
</dbReference>
<dbReference type="VEuPathDB" id="FungiDB:PAAG_11945"/>
<dbReference type="GeneID" id="9096459"/>
<proteinExistence type="predicted"/>
<reference evidence="1 2" key="1">
    <citation type="journal article" date="2011" name="PLoS Genet.">
        <title>Comparative genomic analysis of human fungal pathogens causing paracoccidioidomycosis.</title>
        <authorList>
            <person name="Desjardins C.A."/>
            <person name="Champion M.D."/>
            <person name="Holder J.W."/>
            <person name="Muszewska A."/>
            <person name="Goldberg J."/>
            <person name="Bailao A.M."/>
            <person name="Brigido M.M."/>
            <person name="Ferreira M.E."/>
            <person name="Garcia A.M."/>
            <person name="Grynberg M."/>
            <person name="Gujja S."/>
            <person name="Heiman D.I."/>
            <person name="Henn M.R."/>
            <person name="Kodira C.D."/>
            <person name="Leon-Narvaez H."/>
            <person name="Longo L.V."/>
            <person name="Ma L.J."/>
            <person name="Malavazi I."/>
            <person name="Matsuo A.L."/>
            <person name="Morais F.V."/>
            <person name="Pereira M."/>
            <person name="Rodriguez-Brito S."/>
            <person name="Sakthikumar S."/>
            <person name="Salem-Izacc S.M."/>
            <person name="Sykes S.M."/>
            <person name="Teixeira M.M."/>
            <person name="Vallejo M.C."/>
            <person name="Walter M.E."/>
            <person name="Yandava C."/>
            <person name="Young S."/>
            <person name="Zeng Q."/>
            <person name="Zucker J."/>
            <person name="Felipe M.S."/>
            <person name="Goldman G.H."/>
            <person name="Haas B.J."/>
            <person name="McEwen J.G."/>
            <person name="Nino-Vega G."/>
            <person name="Puccia R."/>
            <person name="San-Blas G."/>
            <person name="Soares C.M."/>
            <person name="Birren B.W."/>
            <person name="Cuomo C.A."/>
        </authorList>
    </citation>
    <scope>NUCLEOTIDE SEQUENCE [LARGE SCALE GENOMIC DNA]</scope>
    <source>
        <strain evidence="2">ATCC MYA-826 / Pb01</strain>
    </source>
</reference>
<keyword evidence="2" id="KW-1185">Reference proteome</keyword>
<sequence>MHHFDARREKRVKERTLGGFDADTEENLMLTSGAQISVLDRWGGGVEAVSQEYGTEDGNREEMETAGAEKRCGGANRDAEVRVWGAVEVAFI</sequence>
<evidence type="ECO:0000313" key="2">
    <source>
        <dbReference type="Proteomes" id="UP000002059"/>
    </source>
</evidence>
<gene>
    <name evidence="1" type="ORF">PAAG_11945</name>
</gene>
<accession>A0A0A2V4S7</accession>
<organism evidence="1 2">
    <name type="scientific">Paracoccidioides lutzii (strain ATCC MYA-826 / Pb01)</name>
    <name type="common">Paracoccidioides brasiliensis</name>
    <dbReference type="NCBI Taxonomy" id="502779"/>
    <lineage>
        <taxon>Eukaryota</taxon>
        <taxon>Fungi</taxon>
        <taxon>Dikarya</taxon>
        <taxon>Ascomycota</taxon>
        <taxon>Pezizomycotina</taxon>
        <taxon>Eurotiomycetes</taxon>
        <taxon>Eurotiomycetidae</taxon>
        <taxon>Onygenales</taxon>
        <taxon>Ajellomycetaceae</taxon>
        <taxon>Paracoccidioides</taxon>
    </lineage>
</organism>
<dbReference type="AlphaFoldDB" id="A0A0A2V4S7"/>
<name>A0A0A2V4S7_PARBA</name>
<dbReference type="KEGG" id="pbl:PAAG_11945"/>
<evidence type="ECO:0000313" key="1">
    <source>
        <dbReference type="EMBL" id="KGQ01367.1"/>
    </source>
</evidence>